<accession>A0A8J2BLQ2</accession>
<keyword evidence="6" id="KW-1185">Reference proteome</keyword>
<dbReference type="GO" id="GO:0005829">
    <property type="term" value="C:cytosol"/>
    <property type="evidence" value="ECO:0007669"/>
    <property type="project" value="TreeGrafter"/>
</dbReference>
<dbReference type="HAMAP" id="MF_00057">
    <property type="entry name" value="KdsB"/>
    <property type="match status" value="1"/>
</dbReference>
<dbReference type="GO" id="GO:0008690">
    <property type="term" value="F:3-deoxy-manno-octulosonate cytidylyltransferase activity"/>
    <property type="evidence" value="ECO:0007669"/>
    <property type="project" value="UniProtKB-UniRule"/>
</dbReference>
<dbReference type="GO" id="GO:0033468">
    <property type="term" value="P:CMP-keto-3-deoxy-D-manno-octulosonic acid biosynthetic process"/>
    <property type="evidence" value="ECO:0007669"/>
    <property type="project" value="UniProtKB-UniRule"/>
</dbReference>
<comment type="subcellular location">
    <subcellularLocation>
        <location evidence="4">Cytoplasm</location>
    </subcellularLocation>
</comment>
<comment type="pathway">
    <text evidence="4">Nucleotide-sugar biosynthesis; CMP-3-deoxy-D-manno-octulosonate biosynthesis; CMP-3-deoxy-D-manno-octulosonate from 3-deoxy-D-manno-octulosonate and CTP: step 1/1.</text>
</comment>
<gene>
    <name evidence="4 5" type="primary">kdsB</name>
    <name evidence="5" type="ORF">MPNT_150040</name>
</gene>
<dbReference type="NCBIfam" id="NF003950">
    <property type="entry name" value="PRK05450.1-3"/>
    <property type="match status" value="1"/>
</dbReference>
<organism evidence="5 6">
    <name type="scientific">Candidatus Methylacidithermus pantelleriae</name>
    <dbReference type="NCBI Taxonomy" id="2744239"/>
    <lineage>
        <taxon>Bacteria</taxon>
        <taxon>Pseudomonadati</taxon>
        <taxon>Verrucomicrobiota</taxon>
        <taxon>Methylacidiphilae</taxon>
        <taxon>Methylacidiphilales</taxon>
        <taxon>Methylacidiphilaceae</taxon>
        <taxon>Candidatus Methylacidithermus</taxon>
    </lineage>
</organism>
<dbReference type="SUPFAM" id="SSF53448">
    <property type="entry name" value="Nucleotide-diphospho-sugar transferases"/>
    <property type="match status" value="1"/>
</dbReference>
<dbReference type="NCBIfam" id="TIGR00466">
    <property type="entry name" value="kdsB"/>
    <property type="match status" value="1"/>
</dbReference>
<dbReference type="NCBIfam" id="NF003952">
    <property type="entry name" value="PRK05450.1-5"/>
    <property type="match status" value="1"/>
</dbReference>
<keyword evidence="1 4" id="KW-0808">Transferase</keyword>
<dbReference type="InterPro" id="IPR029044">
    <property type="entry name" value="Nucleotide-diphossugar_trans"/>
</dbReference>
<keyword evidence="2 4" id="KW-0548">Nucleotidyltransferase</keyword>
<dbReference type="PANTHER" id="PTHR42866:SF2">
    <property type="entry name" value="3-DEOXY-MANNO-OCTULOSONATE CYTIDYLYLTRANSFERASE, MITOCHONDRIAL"/>
    <property type="match status" value="1"/>
</dbReference>
<comment type="similarity">
    <text evidence="4">Belongs to the KdsB family.</text>
</comment>
<keyword evidence="4" id="KW-0963">Cytoplasm</keyword>
<proteinExistence type="inferred from homology"/>
<evidence type="ECO:0000256" key="4">
    <source>
        <dbReference type="HAMAP-Rule" id="MF_00057"/>
    </source>
</evidence>
<evidence type="ECO:0000313" key="5">
    <source>
        <dbReference type="EMBL" id="CAF0693988.1"/>
    </source>
</evidence>
<dbReference type="CDD" id="cd02517">
    <property type="entry name" value="CMP-KDO-Synthetase"/>
    <property type="match status" value="1"/>
</dbReference>
<evidence type="ECO:0000256" key="3">
    <source>
        <dbReference type="ARBA" id="ARBA00022985"/>
    </source>
</evidence>
<dbReference type="GO" id="GO:0009103">
    <property type="term" value="P:lipopolysaccharide biosynthetic process"/>
    <property type="evidence" value="ECO:0007669"/>
    <property type="project" value="UniProtKB-UniRule"/>
</dbReference>
<name>A0A8J2BLQ2_9BACT</name>
<dbReference type="Proteomes" id="UP000663859">
    <property type="component" value="Unassembled WGS sequence"/>
</dbReference>
<dbReference type="PANTHER" id="PTHR42866">
    <property type="entry name" value="3-DEOXY-MANNO-OCTULOSONATE CYTIDYLYLTRANSFERASE"/>
    <property type="match status" value="1"/>
</dbReference>
<dbReference type="InterPro" id="IPR003329">
    <property type="entry name" value="Cytidylyl_trans"/>
</dbReference>
<comment type="function">
    <text evidence="4">Activates KDO (a required 8-carbon sugar) for incorporation into bacterial lipopolysaccharide in Gram-negative bacteria.</text>
</comment>
<keyword evidence="3 4" id="KW-0448">Lipopolysaccharide biosynthesis</keyword>
<dbReference type="RefSeq" id="WP_174582964.1">
    <property type="nucleotide sequence ID" value="NZ_CAJNOB010000007.1"/>
</dbReference>
<comment type="caution">
    <text evidence="5">The sequence shown here is derived from an EMBL/GenBank/DDBJ whole genome shotgun (WGS) entry which is preliminary data.</text>
</comment>
<reference evidence="5" key="1">
    <citation type="submission" date="2021-02" db="EMBL/GenBank/DDBJ databases">
        <authorList>
            <person name="Cremers G."/>
            <person name="Picone N."/>
        </authorList>
    </citation>
    <scope>NUCLEOTIDE SEQUENCE</scope>
    <source>
        <strain evidence="5">PQ17</strain>
    </source>
</reference>
<dbReference type="InterPro" id="IPR004528">
    <property type="entry name" value="KdsB"/>
</dbReference>
<evidence type="ECO:0000256" key="1">
    <source>
        <dbReference type="ARBA" id="ARBA00022679"/>
    </source>
</evidence>
<dbReference type="EMBL" id="CAJNOB010000007">
    <property type="protein sequence ID" value="CAF0693988.1"/>
    <property type="molecule type" value="Genomic_DNA"/>
</dbReference>
<comment type="catalytic activity">
    <reaction evidence="4">
        <text>3-deoxy-alpha-D-manno-oct-2-ulosonate + CTP = CMP-3-deoxy-beta-D-manno-octulosonate + diphosphate</text>
        <dbReference type="Rhea" id="RHEA:23448"/>
        <dbReference type="ChEBI" id="CHEBI:33019"/>
        <dbReference type="ChEBI" id="CHEBI:37563"/>
        <dbReference type="ChEBI" id="CHEBI:85986"/>
        <dbReference type="ChEBI" id="CHEBI:85987"/>
        <dbReference type="EC" id="2.7.7.38"/>
    </reaction>
</comment>
<dbReference type="AlphaFoldDB" id="A0A8J2BLQ2"/>
<evidence type="ECO:0000313" key="6">
    <source>
        <dbReference type="Proteomes" id="UP000663859"/>
    </source>
</evidence>
<dbReference type="UniPathway" id="UPA00358">
    <property type="reaction ID" value="UER00476"/>
</dbReference>
<evidence type="ECO:0000256" key="2">
    <source>
        <dbReference type="ARBA" id="ARBA00022695"/>
    </source>
</evidence>
<dbReference type="EC" id="2.7.7.38" evidence="4"/>
<sequence length="239" mass="26866">MSYWIIIPARYHSRRFPGKPLALVAGKPLVQWVWERACQSQKAKGVIVATDHPEIVRVVEGFGGQAVLTDPAHRSGTERVAEVAQKLSTRLVVNLQGDEPLISGFFLDRLVEEMGEAPLGTLAVRQNSCEEWASAHVVKVVCDCQGYALYFSRSGVPYCFRDPSRRSFLRHLGVYAYQLWALAKLVRLPPGRLEQDEDLEQLRALENGLRIKVVEVDGCFQGVDTPEDVPKVERLLQQK</sequence>
<protein>
    <recommendedName>
        <fullName evidence="4">3-deoxy-manno-octulosonate cytidylyltransferase</fullName>
        <ecNumber evidence="4">2.7.7.38</ecNumber>
    </recommendedName>
    <alternativeName>
        <fullName evidence="4">CMP-2-keto-3-deoxyoctulosonic acid synthase</fullName>
        <shortName evidence="4">CKS</shortName>
        <shortName evidence="4">CMP-KDO synthase</shortName>
    </alternativeName>
</protein>
<dbReference type="Pfam" id="PF02348">
    <property type="entry name" value="CTP_transf_3"/>
    <property type="match status" value="1"/>
</dbReference>
<dbReference type="Gene3D" id="3.90.550.10">
    <property type="entry name" value="Spore Coat Polysaccharide Biosynthesis Protein SpsA, Chain A"/>
    <property type="match status" value="1"/>
</dbReference>